<evidence type="ECO:0000256" key="7">
    <source>
        <dbReference type="SAM" id="Phobius"/>
    </source>
</evidence>
<feature type="transmembrane region" description="Helical" evidence="7">
    <location>
        <begin position="570"/>
        <end position="591"/>
    </location>
</feature>
<dbReference type="Pfam" id="PF03176">
    <property type="entry name" value="MMPL"/>
    <property type="match status" value="2"/>
</dbReference>
<feature type="transmembrane region" description="Helical" evidence="7">
    <location>
        <begin position="682"/>
        <end position="704"/>
    </location>
</feature>
<feature type="transmembrane region" description="Helical" evidence="7">
    <location>
        <begin position="267"/>
        <end position="287"/>
    </location>
</feature>
<comment type="similarity">
    <text evidence="2">Belongs to the resistance-nodulation-cell division (RND) (TC 2.A.6) family. MmpL subfamily.</text>
</comment>
<dbReference type="EMBL" id="JADCSA010000008">
    <property type="protein sequence ID" value="MBE7325038.1"/>
    <property type="molecule type" value="Genomic_DNA"/>
</dbReference>
<feature type="transmembrane region" description="Helical" evidence="7">
    <location>
        <begin position="351"/>
        <end position="374"/>
    </location>
</feature>
<evidence type="ECO:0000256" key="5">
    <source>
        <dbReference type="ARBA" id="ARBA00022989"/>
    </source>
</evidence>
<reference evidence="9 10" key="1">
    <citation type="submission" date="2020-10" db="EMBL/GenBank/DDBJ databases">
        <title>Nocardioides sp. isolated from sludge.</title>
        <authorList>
            <person name="Zhang X."/>
        </authorList>
    </citation>
    <scope>NUCLEOTIDE SEQUENCE [LARGE SCALE GENOMIC DNA]</scope>
    <source>
        <strain evidence="9 10">Y6</strain>
    </source>
</reference>
<gene>
    <name evidence="9" type="ORF">IEQ44_10245</name>
</gene>
<dbReference type="SUPFAM" id="SSF82866">
    <property type="entry name" value="Multidrug efflux transporter AcrB transmembrane domain"/>
    <property type="match status" value="2"/>
</dbReference>
<keyword evidence="6 7" id="KW-0472">Membrane</keyword>
<dbReference type="Proteomes" id="UP000756387">
    <property type="component" value="Unassembled WGS sequence"/>
</dbReference>
<feature type="transmembrane region" description="Helical" evidence="7">
    <location>
        <begin position="710"/>
        <end position="727"/>
    </location>
</feature>
<feature type="domain" description="Membrane transport protein MMPL" evidence="8">
    <location>
        <begin position="84"/>
        <end position="408"/>
    </location>
</feature>
<evidence type="ECO:0000313" key="10">
    <source>
        <dbReference type="Proteomes" id="UP000756387"/>
    </source>
</evidence>
<evidence type="ECO:0000259" key="8">
    <source>
        <dbReference type="Pfam" id="PF03176"/>
    </source>
</evidence>
<dbReference type="PANTHER" id="PTHR33406">
    <property type="entry name" value="MEMBRANE PROTEIN MJ1562-RELATED"/>
    <property type="match status" value="1"/>
</dbReference>
<accession>A0ABR9RU22</accession>
<sequence>MSRHKVRRHPGRHRARLEPLLQRLGRNAAVHHVSYVLTWSVLVVVGFATSLGLLGGSSLFERLETGDTLAPGQSITGRHLIASSDKSGVPVILRVDGADLTNPELTLKVRAAVTRLRQIDGVGQISAPMTHPGWPKAPEAWALVGDHDPESGRFLIAVEAGDELGSDLQKEITAELRGPTSNLLAPLVTDLEVGGQSLLVEGIVDQVKHDLKVGEGVAMPLSLLLMLFVFGGFVAAGLPIAGAVAAISGAMTLLFGFSHVMALDPPVVNIVTVMGLALCIDYGLLLVSRFREELSRAAPGVPAADLDGHDITEAVAAAVATSGRTILFSGLIVGIALSGLLIFDAPIVRAIGAAGVAVVGVALLVALTLVPALCAMGAKRLGNRHGVEDAPEEGVFSRLAVVVQRRPGWTTAVSVGMLMVIALPALDLRLTSASVEMLPADADQRIFFEKLDRDFPIVSTPTVSVVAQASLPQARKLAKRLSAPGEMSRKPIVRRLGPAPKDVDAAGLKPNGSGLVVVNLFTPGGPMGERARDVASDARDRETDYPTWTTGSAASLDDFTDSLRDRAPWAVLWIAGATFLLLFLLTGSVVIPLKALLLNVVSLGASLGVLVWVFQYGNLEGLLGFESTQGVESVIPLMVLAFGFGLSMDYEVFLLARIIELHEEGHDDNTAVRLGLQRSGRIITSAALIMIIVFAGFAVGEMAVIKQTGVALAVAVAIDATLVRMVIVPATMTMMGRWNWWAPPAMKRIHARFGVSEHGSPVAARPRTATV</sequence>
<feature type="transmembrane region" description="Helical" evidence="7">
    <location>
        <begin position="408"/>
        <end position="426"/>
    </location>
</feature>
<feature type="transmembrane region" description="Helical" evidence="7">
    <location>
        <begin position="634"/>
        <end position="656"/>
    </location>
</feature>
<keyword evidence="5 7" id="KW-1133">Transmembrane helix</keyword>
<feature type="domain" description="Membrane transport protein MMPL" evidence="8">
    <location>
        <begin position="503"/>
        <end position="767"/>
    </location>
</feature>
<feature type="transmembrane region" description="Helical" evidence="7">
    <location>
        <begin position="326"/>
        <end position="345"/>
    </location>
</feature>
<feature type="transmembrane region" description="Helical" evidence="7">
    <location>
        <begin position="596"/>
        <end position="614"/>
    </location>
</feature>
<feature type="transmembrane region" description="Helical" evidence="7">
    <location>
        <begin position="221"/>
        <end position="247"/>
    </location>
</feature>
<feature type="transmembrane region" description="Helical" evidence="7">
    <location>
        <begin position="33"/>
        <end position="54"/>
    </location>
</feature>
<dbReference type="InterPro" id="IPR050545">
    <property type="entry name" value="Mycobact_MmpL"/>
</dbReference>
<evidence type="ECO:0000256" key="3">
    <source>
        <dbReference type="ARBA" id="ARBA00022475"/>
    </source>
</evidence>
<comment type="caution">
    <text evidence="9">The sequence shown here is derived from an EMBL/GenBank/DDBJ whole genome shotgun (WGS) entry which is preliminary data.</text>
</comment>
<dbReference type="InterPro" id="IPR004869">
    <property type="entry name" value="MMPL_dom"/>
</dbReference>
<name>A0ABR9RU22_9ACTN</name>
<evidence type="ECO:0000313" key="9">
    <source>
        <dbReference type="EMBL" id="MBE7325038.1"/>
    </source>
</evidence>
<protein>
    <submittedName>
        <fullName evidence="9">MMPL family transporter</fullName>
    </submittedName>
</protein>
<dbReference type="PANTHER" id="PTHR33406:SF11">
    <property type="entry name" value="MEMBRANE PROTEIN SCO6666-RELATED"/>
    <property type="match status" value="1"/>
</dbReference>
<keyword evidence="10" id="KW-1185">Reference proteome</keyword>
<evidence type="ECO:0000256" key="2">
    <source>
        <dbReference type="ARBA" id="ARBA00010157"/>
    </source>
</evidence>
<evidence type="ECO:0000256" key="1">
    <source>
        <dbReference type="ARBA" id="ARBA00004651"/>
    </source>
</evidence>
<keyword evidence="3" id="KW-1003">Cell membrane</keyword>
<organism evidence="9 10">
    <name type="scientific">Nocardioides malaquae</name>
    <dbReference type="NCBI Taxonomy" id="2773426"/>
    <lineage>
        <taxon>Bacteria</taxon>
        <taxon>Bacillati</taxon>
        <taxon>Actinomycetota</taxon>
        <taxon>Actinomycetes</taxon>
        <taxon>Propionibacteriales</taxon>
        <taxon>Nocardioidaceae</taxon>
        <taxon>Nocardioides</taxon>
    </lineage>
</organism>
<dbReference type="Gene3D" id="1.20.1640.10">
    <property type="entry name" value="Multidrug efflux transporter AcrB transmembrane domain"/>
    <property type="match status" value="2"/>
</dbReference>
<proteinExistence type="inferred from homology"/>
<comment type="subcellular location">
    <subcellularLocation>
        <location evidence="1">Cell membrane</location>
        <topology evidence="1">Multi-pass membrane protein</topology>
    </subcellularLocation>
</comment>
<evidence type="ECO:0000256" key="6">
    <source>
        <dbReference type="ARBA" id="ARBA00023136"/>
    </source>
</evidence>
<dbReference type="RefSeq" id="WP_193638350.1">
    <property type="nucleotide sequence ID" value="NZ_JADCSA010000008.1"/>
</dbReference>
<evidence type="ECO:0000256" key="4">
    <source>
        <dbReference type="ARBA" id="ARBA00022692"/>
    </source>
</evidence>
<keyword evidence="4 7" id="KW-0812">Transmembrane</keyword>